<protein>
    <recommendedName>
        <fullName evidence="2">DUF5723 domain-containing protein</fullName>
    </recommendedName>
</protein>
<dbReference type="Proteomes" id="UP000248198">
    <property type="component" value="Unassembled WGS sequence"/>
</dbReference>
<feature type="signal peptide" evidence="1">
    <location>
        <begin position="1"/>
        <end position="18"/>
    </location>
</feature>
<evidence type="ECO:0000256" key="1">
    <source>
        <dbReference type="SAM" id="SignalP"/>
    </source>
</evidence>
<evidence type="ECO:0000313" key="4">
    <source>
        <dbReference type="Proteomes" id="UP000248198"/>
    </source>
</evidence>
<reference evidence="3 4" key="1">
    <citation type="submission" date="2018-06" db="EMBL/GenBank/DDBJ databases">
        <title>Genomic Encyclopedia of Archaeal and Bacterial Type Strains, Phase II (KMG-II): from individual species to whole genera.</title>
        <authorList>
            <person name="Goeker M."/>
        </authorList>
    </citation>
    <scope>NUCLEOTIDE SEQUENCE [LARGE SCALE GENOMIC DNA]</scope>
    <source>
        <strain evidence="3 4">DSM 27372</strain>
    </source>
</reference>
<dbReference type="RefSeq" id="WP_110826707.1">
    <property type="nucleotide sequence ID" value="NZ_QKLU01000001.1"/>
</dbReference>
<feature type="domain" description="DUF5723" evidence="2">
    <location>
        <begin position="55"/>
        <end position="400"/>
    </location>
</feature>
<dbReference type="InterPro" id="IPR043781">
    <property type="entry name" value="DUF5723"/>
</dbReference>
<name>A0A318UNC7_9SPHI</name>
<keyword evidence="4" id="KW-1185">Reference proteome</keyword>
<dbReference type="AlphaFoldDB" id="A0A318UNC7"/>
<organism evidence="3 4">
    <name type="scientific">Pedobacter nutrimenti</name>
    <dbReference type="NCBI Taxonomy" id="1241337"/>
    <lineage>
        <taxon>Bacteria</taxon>
        <taxon>Pseudomonadati</taxon>
        <taxon>Bacteroidota</taxon>
        <taxon>Sphingobacteriia</taxon>
        <taxon>Sphingobacteriales</taxon>
        <taxon>Sphingobacteriaceae</taxon>
        <taxon>Pedobacter</taxon>
    </lineage>
</organism>
<sequence length="468" mass="52897">MKRFFICFLLLSATKSYAQQYALYNSRTLFDAFENPAQKAFTLDSSRKFASNFLLPNLGINGTNKGDANYTLRRLVADQVFNASGIPIGEGKRNELYQNTNIYLLTFRIFQSYKYHKELGFSWQVRTDARLNYTNESLALVDSYKRFTNSSYNDIFNNYGSGQSYHQFSVNYREDFNKKLSFGIKFSLLSGVTYNSLDIDRSSFAVYKDGTGNDILDVRLRGLYKANFLYFKDLNTSSYLPNFKNPGASISFGTSYKAKSGVFLMANVKDLGFIKWNNDSHYINFNSGSLIVNPGTMTSKEINQQITDMVTGKDKRDGFYSATNASADVTVSKGYGNYTPMVVVSKNLFYKGGDFAFVNSMKFNNFYASVTPAYNFNGFFMAGIQGMYRTPNFEVYLGTDNLLKTIAARQDQNSGSGYYGASFYMGMAIKFGGTVEHPLNSSHMPGVGEEEEKSFFQSIFGIFKKKKK</sequence>
<accession>A0A318UNC7</accession>
<evidence type="ECO:0000259" key="2">
    <source>
        <dbReference type="Pfam" id="PF18990"/>
    </source>
</evidence>
<dbReference type="OrthoDB" id="783295at2"/>
<feature type="chain" id="PRO_5016448561" description="DUF5723 domain-containing protein" evidence="1">
    <location>
        <begin position="19"/>
        <end position="468"/>
    </location>
</feature>
<dbReference type="Pfam" id="PF18990">
    <property type="entry name" value="DUF5723"/>
    <property type="match status" value="1"/>
</dbReference>
<evidence type="ECO:0000313" key="3">
    <source>
        <dbReference type="EMBL" id="PYF76588.1"/>
    </source>
</evidence>
<keyword evidence="1" id="KW-0732">Signal</keyword>
<dbReference type="EMBL" id="QKLU01000001">
    <property type="protein sequence ID" value="PYF76588.1"/>
    <property type="molecule type" value="Genomic_DNA"/>
</dbReference>
<gene>
    <name evidence="3" type="ORF">B0O44_10159</name>
</gene>
<comment type="caution">
    <text evidence="3">The sequence shown here is derived from an EMBL/GenBank/DDBJ whole genome shotgun (WGS) entry which is preliminary data.</text>
</comment>
<proteinExistence type="predicted"/>